<dbReference type="Pfam" id="PF03645">
    <property type="entry name" value="Tctex-1"/>
    <property type="match status" value="1"/>
</dbReference>
<feature type="region of interest" description="Disordered" evidence="37">
    <location>
        <begin position="277"/>
        <end position="299"/>
    </location>
</feature>
<dbReference type="GO" id="GO:0046872">
    <property type="term" value="F:metal ion binding"/>
    <property type="evidence" value="ECO:0007669"/>
    <property type="project" value="UniProtKB-KW"/>
</dbReference>
<evidence type="ECO:0000256" key="37">
    <source>
        <dbReference type="SAM" id="MobiDB-lite"/>
    </source>
</evidence>
<evidence type="ECO:0000313" key="40">
    <source>
        <dbReference type="Proteomes" id="UP000678499"/>
    </source>
</evidence>
<dbReference type="GO" id="GO:0019787">
    <property type="term" value="F:ubiquitin-like protein transferase activity"/>
    <property type="evidence" value="ECO:0007669"/>
    <property type="project" value="InterPro"/>
</dbReference>
<dbReference type="GO" id="GO:0004594">
    <property type="term" value="F:pantothenate kinase activity"/>
    <property type="evidence" value="ECO:0007669"/>
    <property type="project" value="UniProtKB-EC"/>
</dbReference>
<dbReference type="InterPro" id="IPR036412">
    <property type="entry name" value="HAD-like_sf"/>
</dbReference>
<comment type="catalytic activity">
    <reaction evidence="1">
        <text>(R)-pantothenate + ATP = (R)-4'-phosphopantothenate + ADP + H(+)</text>
        <dbReference type="Rhea" id="RHEA:16373"/>
        <dbReference type="ChEBI" id="CHEBI:10986"/>
        <dbReference type="ChEBI" id="CHEBI:15378"/>
        <dbReference type="ChEBI" id="CHEBI:29032"/>
        <dbReference type="ChEBI" id="CHEBI:30616"/>
        <dbReference type="ChEBI" id="CHEBI:456216"/>
        <dbReference type="EC" id="2.7.1.33"/>
    </reaction>
</comment>
<comment type="pathway">
    <text evidence="6">Cofactor biosynthesis; coenzyme A biosynthesis; CoA from (R)-pantothenate: step 1/5.</text>
</comment>
<dbReference type="NCBIfam" id="TIGR01509">
    <property type="entry name" value="HAD-SF-IA-v3"/>
    <property type="match status" value="1"/>
</dbReference>
<comment type="cofactor">
    <cofactor evidence="2">
        <name>Mg(2+)</name>
        <dbReference type="ChEBI" id="CHEBI:18420"/>
    </cofactor>
</comment>
<dbReference type="PANTHER" id="PTHR18901:SF38">
    <property type="entry name" value="PSEUDOURIDINE-5'-PHOSPHATASE"/>
    <property type="match status" value="1"/>
</dbReference>
<dbReference type="Pfam" id="PF11568">
    <property type="entry name" value="Med29"/>
    <property type="match status" value="1"/>
</dbReference>
<comment type="similarity">
    <text evidence="8">Belongs to the HAD-like hydrolase superfamily. CbbY/CbbZ/Gph/YieH family.</text>
</comment>
<keyword evidence="19" id="KW-0418">Kinase</keyword>
<feature type="transmembrane region" description="Helical" evidence="38">
    <location>
        <begin position="463"/>
        <end position="485"/>
    </location>
</feature>
<evidence type="ECO:0000256" key="23">
    <source>
        <dbReference type="ARBA" id="ARBA00022842"/>
    </source>
</evidence>
<evidence type="ECO:0000256" key="9">
    <source>
        <dbReference type="ARBA" id="ARBA00007965"/>
    </source>
</evidence>
<dbReference type="Pfam" id="PF00702">
    <property type="entry name" value="Hydrolase"/>
    <property type="match status" value="1"/>
</dbReference>
<dbReference type="InterPro" id="IPR021018">
    <property type="entry name" value="Mediator_Med29_met"/>
</dbReference>
<comment type="similarity">
    <text evidence="34">Belongs to the type II pantothenate kinase family.</text>
</comment>
<evidence type="ECO:0000256" key="20">
    <source>
        <dbReference type="ARBA" id="ARBA00022786"/>
    </source>
</evidence>
<keyword evidence="22" id="KW-0067">ATP-binding</keyword>
<evidence type="ECO:0000256" key="35">
    <source>
        <dbReference type="ARBA" id="ARBA00066578"/>
    </source>
</evidence>
<evidence type="ECO:0000256" key="30">
    <source>
        <dbReference type="ARBA" id="ARBA00023163"/>
    </source>
</evidence>
<evidence type="ECO:0000256" key="29">
    <source>
        <dbReference type="ARBA" id="ARBA00023159"/>
    </source>
</evidence>
<dbReference type="CDD" id="cd24122">
    <property type="entry name" value="ASKHA_NBD_PanK-II_Pank1-like"/>
    <property type="match status" value="1"/>
</dbReference>
<dbReference type="InterPro" id="IPR043129">
    <property type="entry name" value="ATPase_NBD"/>
</dbReference>
<dbReference type="EMBL" id="CAJPEX010000267">
    <property type="protein sequence ID" value="CAG0914699.1"/>
    <property type="molecule type" value="Genomic_DNA"/>
</dbReference>
<evidence type="ECO:0000256" key="38">
    <source>
        <dbReference type="SAM" id="Phobius"/>
    </source>
</evidence>
<dbReference type="Gene3D" id="3.30.420.40">
    <property type="match status" value="1"/>
</dbReference>
<feature type="transmembrane region" description="Helical" evidence="38">
    <location>
        <begin position="41"/>
        <end position="63"/>
    </location>
</feature>
<dbReference type="GO" id="GO:0016020">
    <property type="term" value="C:membrane"/>
    <property type="evidence" value="ECO:0007669"/>
    <property type="project" value="UniProtKB-SubCell"/>
</dbReference>
<dbReference type="OrthoDB" id="10014563at2759"/>
<evidence type="ECO:0000256" key="24">
    <source>
        <dbReference type="ARBA" id="ARBA00022989"/>
    </source>
</evidence>
<dbReference type="GO" id="GO:1990738">
    <property type="term" value="F:pseudouridine 5'-phosphatase activity"/>
    <property type="evidence" value="ECO:0007669"/>
    <property type="project" value="UniProtKB-EC"/>
</dbReference>
<evidence type="ECO:0000256" key="19">
    <source>
        <dbReference type="ARBA" id="ARBA00022777"/>
    </source>
</evidence>
<dbReference type="GO" id="GO:0016592">
    <property type="term" value="C:mediator complex"/>
    <property type="evidence" value="ECO:0007669"/>
    <property type="project" value="InterPro"/>
</dbReference>
<keyword evidence="21" id="KW-0378">Hydrolase</keyword>
<dbReference type="InterPro" id="IPR005334">
    <property type="entry name" value="Tctex-1-like"/>
</dbReference>
<keyword evidence="20" id="KW-0833">Ubl conjugation pathway</keyword>
<feature type="compositionally biased region" description="Low complexity" evidence="37">
    <location>
        <begin position="279"/>
        <end position="292"/>
    </location>
</feature>
<dbReference type="EC" id="3.1.3.96" evidence="35"/>
<reference evidence="39" key="1">
    <citation type="submission" date="2020-11" db="EMBL/GenBank/DDBJ databases">
        <authorList>
            <person name="Tran Van P."/>
        </authorList>
    </citation>
    <scope>NUCLEOTIDE SEQUENCE</scope>
</reference>
<dbReference type="GO" id="GO:0015937">
    <property type="term" value="P:coenzyme A biosynthetic process"/>
    <property type="evidence" value="ECO:0007669"/>
    <property type="project" value="UniProtKB-KW"/>
</dbReference>
<feature type="transmembrane region" description="Helical" evidence="38">
    <location>
        <begin position="402"/>
        <end position="420"/>
    </location>
</feature>
<dbReference type="Gene3D" id="3.40.50.1000">
    <property type="entry name" value="HAD superfamily/HAD-like"/>
    <property type="match status" value="1"/>
</dbReference>
<dbReference type="GO" id="GO:0006914">
    <property type="term" value="P:autophagy"/>
    <property type="evidence" value="ECO:0007669"/>
    <property type="project" value="UniProtKB-KW"/>
</dbReference>
<keyword evidence="15" id="KW-0808">Transferase</keyword>
<evidence type="ECO:0000256" key="13">
    <source>
        <dbReference type="ARBA" id="ARBA00022448"/>
    </source>
</evidence>
<feature type="transmembrane region" description="Helical" evidence="38">
    <location>
        <begin position="75"/>
        <end position="97"/>
    </location>
</feature>
<keyword evidence="16 38" id="KW-0812">Transmembrane</keyword>
<dbReference type="SUPFAM" id="SSF53067">
    <property type="entry name" value="Actin-like ATPase domain"/>
    <property type="match status" value="2"/>
</dbReference>
<evidence type="ECO:0000256" key="25">
    <source>
        <dbReference type="ARBA" id="ARBA00022993"/>
    </source>
</evidence>
<evidence type="ECO:0000256" key="12">
    <source>
        <dbReference type="ARBA" id="ARBA00019684"/>
    </source>
</evidence>
<evidence type="ECO:0000256" key="26">
    <source>
        <dbReference type="ARBA" id="ARBA00023006"/>
    </source>
</evidence>
<evidence type="ECO:0000256" key="28">
    <source>
        <dbReference type="ARBA" id="ARBA00023136"/>
    </source>
</evidence>
<evidence type="ECO:0000256" key="31">
    <source>
        <dbReference type="ARBA" id="ARBA00023242"/>
    </source>
</evidence>
<proteinExistence type="inferred from homology"/>
<keyword evidence="40" id="KW-1185">Reference proteome</keyword>
<keyword evidence="27" id="KW-0805">Transcription regulation</keyword>
<dbReference type="Proteomes" id="UP000678499">
    <property type="component" value="Unassembled WGS sequence"/>
</dbReference>
<evidence type="ECO:0000256" key="21">
    <source>
        <dbReference type="ARBA" id="ARBA00022801"/>
    </source>
</evidence>
<evidence type="ECO:0000256" key="10">
    <source>
        <dbReference type="ARBA" id="ARBA00009851"/>
    </source>
</evidence>
<evidence type="ECO:0000256" key="6">
    <source>
        <dbReference type="ARBA" id="ARBA00005225"/>
    </source>
</evidence>
<evidence type="ECO:0000256" key="16">
    <source>
        <dbReference type="ARBA" id="ARBA00022692"/>
    </source>
</evidence>
<keyword evidence="13" id="KW-0813">Transport</keyword>
<comment type="subcellular location">
    <subcellularLocation>
        <location evidence="5">Cytoplasm</location>
    </subcellularLocation>
    <subcellularLocation>
        <location evidence="4">Membrane</location>
        <topology evidence="4">Multi-pass membrane protein</topology>
    </subcellularLocation>
    <subcellularLocation>
        <location evidence="3">Nucleus</location>
    </subcellularLocation>
</comment>
<dbReference type="Gene3D" id="3.30.1460.50">
    <property type="match status" value="1"/>
</dbReference>
<evidence type="ECO:0000256" key="34">
    <source>
        <dbReference type="ARBA" id="ARBA00060870"/>
    </source>
</evidence>
<keyword evidence="23" id="KW-0460">Magnesium</keyword>
<dbReference type="Gene3D" id="3.30.420.510">
    <property type="match status" value="1"/>
</dbReference>
<accession>A0A7R9BFW3</accession>
<keyword evidence="25" id="KW-0173">Coenzyme A biosynthesis</keyword>
<keyword evidence="28 38" id="KW-0472">Membrane</keyword>
<evidence type="ECO:0000313" key="39">
    <source>
        <dbReference type="EMBL" id="CAD7274547.1"/>
    </source>
</evidence>
<dbReference type="CDD" id="cd21459">
    <property type="entry name" value="DLC-like_TCTEX1D2"/>
    <property type="match status" value="1"/>
</dbReference>
<dbReference type="GO" id="GO:0005737">
    <property type="term" value="C:cytoplasm"/>
    <property type="evidence" value="ECO:0007669"/>
    <property type="project" value="UniProtKB-SubCell"/>
</dbReference>
<comment type="similarity">
    <text evidence="7">Belongs to the dynein light chain Tctex-type family.</text>
</comment>
<keyword evidence="30" id="KW-0804">Transcription</keyword>
<dbReference type="Pfam" id="PF03630">
    <property type="entry name" value="Fumble"/>
    <property type="match status" value="1"/>
</dbReference>
<evidence type="ECO:0000256" key="22">
    <source>
        <dbReference type="ARBA" id="ARBA00022840"/>
    </source>
</evidence>
<dbReference type="EMBL" id="OA882304">
    <property type="protein sequence ID" value="CAD7274547.1"/>
    <property type="molecule type" value="Genomic_DNA"/>
</dbReference>
<dbReference type="GO" id="GO:0005524">
    <property type="term" value="F:ATP binding"/>
    <property type="evidence" value="ECO:0007669"/>
    <property type="project" value="UniProtKB-KW"/>
</dbReference>
<dbReference type="InterPro" id="IPR023214">
    <property type="entry name" value="HAD_sf"/>
</dbReference>
<dbReference type="InterPro" id="IPR006439">
    <property type="entry name" value="HAD-SF_hydro_IA"/>
</dbReference>
<dbReference type="GO" id="GO:0005337">
    <property type="term" value="F:nucleoside transmembrane transporter activity"/>
    <property type="evidence" value="ECO:0007669"/>
    <property type="project" value="InterPro"/>
</dbReference>
<keyword evidence="14" id="KW-0963">Cytoplasm</keyword>
<evidence type="ECO:0000256" key="33">
    <source>
        <dbReference type="ARBA" id="ARBA00052504"/>
    </source>
</evidence>
<evidence type="ECO:0000256" key="36">
    <source>
        <dbReference type="ARBA" id="ARBA00083904"/>
    </source>
</evidence>
<evidence type="ECO:0000256" key="8">
    <source>
        <dbReference type="ARBA" id="ARBA00006171"/>
    </source>
</evidence>
<dbReference type="Gene3D" id="3.30.1140.40">
    <property type="entry name" value="Tctex-1"/>
    <property type="match status" value="1"/>
</dbReference>
<dbReference type="Gene3D" id="1.10.150.240">
    <property type="entry name" value="Putative phosphatase, domain 2"/>
    <property type="match status" value="2"/>
</dbReference>
<evidence type="ECO:0000256" key="17">
    <source>
        <dbReference type="ARBA" id="ARBA00022723"/>
    </source>
</evidence>
<dbReference type="EC" id="2.7.1.33" evidence="11"/>
<evidence type="ECO:0000256" key="27">
    <source>
        <dbReference type="ARBA" id="ARBA00023015"/>
    </source>
</evidence>
<evidence type="ECO:0000256" key="2">
    <source>
        <dbReference type="ARBA" id="ARBA00001946"/>
    </source>
</evidence>
<evidence type="ECO:0000256" key="14">
    <source>
        <dbReference type="ARBA" id="ARBA00022490"/>
    </source>
</evidence>
<feature type="transmembrane region" description="Helical" evidence="38">
    <location>
        <begin position="140"/>
        <end position="161"/>
    </location>
</feature>
<sequence length="1876" mass="208077">MDETLSRGYVQLARGRRRNQLLNRHRNIDGLSPPHDDFHKVYGAFLLAGVGFLLPYNSFIIAADYYLERFYQSSIIFDMSFTYIMVAFGAVLLNNVLVEALALNTRITIGYLISFGTLLFVAVFEIWLEIFPHNIAYRVNLLAVAVVAFGCTVQQSSFYGFTSMLPSRYTQAVMTGESAAGLIVSVSRILTKLLMHDSRTNTIVFFGISVVVVVSCFIIFGIVQKSDFVRFYVQLCKSSSTSLATGTNESMRMKINAESTEEVDILDLATNKTKYARRQSSAASPSQTQPPAGEVSPLGGVTSVHLRRAGSPSGESNDLYVSNPLYEVAFEAAPGNTSSSGSSSRPSEAATLRISESTNNVCIDDFFGEIHNCESDFSYGKGKFLAKLQSGIRARGQVAKRVWPYMISLGLAYFVTLTLFPGIEAEVVSCSLGSWMPVILMASFNVCDFIGKIQASMSYNWSVTKLITLSTARIVLIPLMCLCVSPRNDPLIPGEKWAVAFSAVLGLTNGVAGSLPMIIAPSKVPDELKELTGNIMTLSYSVGLTTGSLFAYELDFVLGKPPLFPCGTPKLSTEFSPMTPNMSMQSVFNSVKSVSLGVANYLTPILKESEFRDTGTITPEEFVAAGDHLVHHCPTWQWSSAEESRQVAYLPKDKQFLKTNSLPCYRRCQMEHRSEMEAIVEDDADGGWVDTHHNLSPEEMVNDVAVDVSKASLKVEDEDNDEDDDDDEEAVDIDDFKGCEDEDDDQVDPSVRGSEAAAADVLKHRTYDLHIAYDKYYRTPRLWLFGYDDDGKPLKSDKMFEDFSEDHNNKTITLEVHPFFPITYASIHPCRHAKGMKKFMDMYAEGGEELGVHMYLIVFLKFVQAIIPLFACVMKHDNEVEESTDVPPMPWFGMDIGGTLTKLVYFEPSPGCGGYEDPESETIANIRRYMMSSSTYGCTGHRDVELQMKCVIAGRRGTLHFIRFQTSEMSAFLELAKRKELAKTAISLFATGGGAFKFENAFLDEVGLRLVKLDELETLTRGIAFMEEHNSHEVFYICNGFQSPNSEAEMDNRDSPTSESILGLKVKYDFSHPYPFLVVNIGSGVSILSVRARDCLQRVTGSSLGGGTFLGLCCLLTGCESYEEAIELAARGDSNKVDKLVKDIYGGDYQRFQLSGNLVASSFGQMNMEPKRDVVDKADLARATLVTITNNIGSIARMVAKNEEVLTSFVLSRVPISEMSIAISSDVQAAQANNMSSSYQIRPPYEEKFKRNEVKEIIHAVLIDELGGKCYSETENEAWCSKIVNEIQTRVLKLPYKRYKYVVQVVIGEQRGSGVKLTSRCLWDLDTDNYSSDVFLNRQPAKRIKMAAMGPGVQHYVQAGQSMNIRSPAPQTIRPCTPAQMNQMGLAMGSPNDSLVAHSPQMQVPPAPQPVIKGPDLSQVDSVTKCKALIDPLKKCLEDVVKAAAQNLHQNALMDLGVLRSQDPGALRFDKALEDFLSVCDELQLHLKIAMETNRAHYRSTKFVPIPVNPAKLDGAPTTPVDNSISYSQYLSTVRSQIAYLLSLPCHTLFALLSVRFVLVDLTVIRAKGHFLEFGMVFQPVSHVIFDMDGLLLDSEKLYTEATQAVVGPHGKIYTWDLKVKLMGLPGKESIKTIITELDLPLEADEYMEQFHQVSEILFPTSTLMPDSVQLYINVNKTLLAEFGKEYTWADSSVIQGHTARESAELIVSRFQVPLSVDEYLDRCRDLFQICLPNATILPGVERLVKHLHSKGVPMAIATSSAKSTFDLKMRNHQEFVKFFDPIVMGSSDEEVVHGKPSPDIFFVAAKRFKENPAPEKCLVFEDAPNGVQAAVAANMQVVMIPDPRTDAELRKGATQILESMDQFKPEDFGLPPYDE</sequence>
<dbReference type="SUPFAM" id="SSF56784">
    <property type="entry name" value="HAD-like"/>
    <property type="match status" value="2"/>
</dbReference>
<dbReference type="InterPro" id="IPR023198">
    <property type="entry name" value="PGP-like_dom2"/>
</dbReference>
<keyword evidence="24 38" id="KW-1133">Transmembrane helix</keyword>
<dbReference type="InterPro" id="IPR002259">
    <property type="entry name" value="Eqnu_transpt"/>
</dbReference>
<dbReference type="FunFam" id="3.30.420.40:FF:000025">
    <property type="entry name" value="pantothenate kinase 2, mitochondrial"/>
    <property type="match status" value="1"/>
</dbReference>
<comment type="catalytic activity">
    <reaction evidence="33">
        <text>psi-UMP + H2O = pseudouridine + phosphate</text>
        <dbReference type="Rhea" id="RHEA:10944"/>
        <dbReference type="ChEBI" id="CHEBI:15377"/>
        <dbReference type="ChEBI" id="CHEBI:17802"/>
        <dbReference type="ChEBI" id="CHEBI:43474"/>
        <dbReference type="ChEBI" id="CHEBI:58380"/>
        <dbReference type="EC" id="3.1.3.96"/>
    </reaction>
</comment>
<dbReference type="InterPro" id="IPR004567">
    <property type="entry name" value="Type_II_PanK"/>
</dbReference>
<dbReference type="InterPro" id="IPR038586">
    <property type="entry name" value="Tctex-1-like_sf"/>
</dbReference>
<keyword evidence="18" id="KW-0547">Nucleotide-binding</keyword>
<dbReference type="FunFam" id="3.40.50.1000:FF:000055">
    <property type="entry name" value="Haloacid dehalogenase-like hydrolase family protein"/>
    <property type="match status" value="1"/>
</dbReference>
<dbReference type="SFLD" id="SFLDG01129">
    <property type="entry name" value="C1.5:_HAD__Beta-PGM__Phosphata"/>
    <property type="match status" value="1"/>
</dbReference>
<evidence type="ECO:0000256" key="7">
    <source>
        <dbReference type="ARBA" id="ARBA00005361"/>
    </source>
</evidence>
<comment type="similarity">
    <text evidence="9">Belongs to the SLC29A/ENT transporter (TC 2.A.57) family.</text>
</comment>
<feature type="transmembrane region" description="Helical" evidence="38">
    <location>
        <begin position="203"/>
        <end position="223"/>
    </location>
</feature>
<evidence type="ECO:0000256" key="32">
    <source>
        <dbReference type="ARBA" id="ARBA00031963"/>
    </source>
</evidence>
<name>A0A7R9BFW3_9CRUS</name>
<keyword evidence="26" id="KW-0072">Autophagy</keyword>
<keyword evidence="17" id="KW-0479">Metal-binding</keyword>
<dbReference type="InterPro" id="IPR007135">
    <property type="entry name" value="Atg3/Atg10"/>
</dbReference>
<comment type="similarity">
    <text evidence="10">Belongs to the Mediator complex subunit 29 family.</text>
</comment>
<evidence type="ECO:0000256" key="3">
    <source>
        <dbReference type="ARBA" id="ARBA00004123"/>
    </source>
</evidence>
<evidence type="ECO:0000256" key="11">
    <source>
        <dbReference type="ARBA" id="ARBA00012102"/>
    </source>
</evidence>
<feature type="transmembrane region" description="Helical" evidence="38">
    <location>
        <begin position="109"/>
        <end position="128"/>
    </location>
</feature>
<keyword evidence="29" id="KW-0010">Activator</keyword>
<evidence type="ECO:0000256" key="18">
    <source>
        <dbReference type="ARBA" id="ARBA00022741"/>
    </source>
</evidence>
<evidence type="ECO:0000256" key="4">
    <source>
        <dbReference type="ARBA" id="ARBA00004141"/>
    </source>
</evidence>
<feature type="transmembrane region" description="Helical" evidence="38">
    <location>
        <begin position="497"/>
        <end position="519"/>
    </location>
</feature>
<protein>
    <recommendedName>
        <fullName evidence="12">Mediator of RNA polymerase II transcription subunit 29</fullName>
        <ecNumber evidence="11">2.7.1.33</ecNumber>
        <ecNumber evidence="35">3.1.3.96</ecNumber>
    </recommendedName>
    <alternativeName>
        <fullName evidence="32">Mediator complex subunit 29</fullName>
    </alternativeName>
    <alternativeName>
        <fullName evidence="36">Pseudouridine-5'-monophosphatase</fullName>
    </alternativeName>
</protein>
<dbReference type="FunFam" id="1.10.150.240:FF:000001">
    <property type="entry name" value="Haloacid dehalogenase-like hydrolase domain"/>
    <property type="match status" value="1"/>
</dbReference>
<evidence type="ECO:0000256" key="5">
    <source>
        <dbReference type="ARBA" id="ARBA00004496"/>
    </source>
</evidence>
<gene>
    <name evidence="39" type="ORF">NMOB1V02_LOCUS2378</name>
</gene>
<dbReference type="PANTHER" id="PTHR18901">
    <property type="entry name" value="2-DEOXYGLUCOSE-6-PHOSPHATE PHOSPHATASE 2"/>
    <property type="match status" value="1"/>
</dbReference>
<dbReference type="Pfam" id="PF03987">
    <property type="entry name" value="Autophagy_act_C"/>
    <property type="match status" value="1"/>
</dbReference>
<evidence type="ECO:0000256" key="15">
    <source>
        <dbReference type="ARBA" id="ARBA00022679"/>
    </source>
</evidence>
<organism evidence="39">
    <name type="scientific">Notodromas monacha</name>
    <dbReference type="NCBI Taxonomy" id="399045"/>
    <lineage>
        <taxon>Eukaryota</taxon>
        <taxon>Metazoa</taxon>
        <taxon>Ecdysozoa</taxon>
        <taxon>Arthropoda</taxon>
        <taxon>Crustacea</taxon>
        <taxon>Oligostraca</taxon>
        <taxon>Ostracoda</taxon>
        <taxon>Podocopa</taxon>
        <taxon>Podocopida</taxon>
        <taxon>Cypridocopina</taxon>
        <taxon>Cypridoidea</taxon>
        <taxon>Cyprididae</taxon>
        <taxon>Notodromas</taxon>
    </lineage>
</organism>
<keyword evidence="31" id="KW-0539">Nucleus</keyword>
<dbReference type="Pfam" id="PF01733">
    <property type="entry name" value="Nucleoside_tran"/>
    <property type="match status" value="2"/>
</dbReference>
<evidence type="ECO:0000256" key="1">
    <source>
        <dbReference type="ARBA" id="ARBA00001206"/>
    </source>
</evidence>
<dbReference type="SFLD" id="SFLDS00003">
    <property type="entry name" value="Haloacid_Dehalogenase"/>
    <property type="match status" value="1"/>
</dbReference>